<evidence type="ECO:0000313" key="2">
    <source>
        <dbReference type="EMBL" id="KAF5373055.1"/>
    </source>
</evidence>
<keyword evidence="1" id="KW-0732">Signal</keyword>
<dbReference type="Proteomes" id="UP000559256">
    <property type="component" value="Unassembled WGS sequence"/>
</dbReference>
<gene>
    <name evidence="2" type="ORF">D9758_001525</name>
</gene>
<dbReference type="PANTHER" id="PTHR36578:SF1">
    <property type="entry name" value="APPLE DOMAIN-CONTAINING PROTEIN"/>
    <property type="match status" value="1"/>
</dbReference>
<evidence type="ECO:0008006" key="4">
    <source>
        <dbReference type="Google" id="ProtNLM"/>
    </source>
</evidence>
<feature type="signal peptide" evidence="1">
    <location>
        <begin position="1"/>
        <end position="21"/>
    </location>
</feature>
<evidence type="ECO:0000313" key="3">
    <source>
        <dbReference type="Proteomes" id="UP000559256"/>
    </source>
</evidence>
<sequence>MMFSSLRLLAFTVLAVSFVEGASIDLSTRRLAHLAPIFFTPPGLPASDTKVTVIDGASTNQTVDAVVSSDDVTRRSLVRRLPSEYEQIFPGSGTGPSDRDAAIEGTAYLTYTVVDNSTYNVDACLDFCDRVTGCVFANLYYEFNNDLLDYVFSEKSNLKCAVYADIHTAVEKTFFGGQQLEEAPAGLTYIQKSTGWALRTRADIPVQTPDGYDSVLGPTDAANIANGYMGYALLDRYDVQACADLCNARGPDRVGGSCQYFNLWRALVNGVPTTYTCAMYYLVPDPSTATNFGQDNLTVSQSRGYARRNYLVDGGFESYDHCNDGGSFCYTNVTQNWLGTPAGSNDGTVFHFVPYAHSGHSVGLLGSADGSDRLPGTLTPRGTLDTIPGRNYSIQFFLNSDFSGPRLQANAFAEVHWNGQVISTIQPGYSHWTYYQYTVLARGNDVLQFHGARAPAWVFLDDIKVYLVSLC</sequence>
<feature type="chain" id="PRO_5034316982" description="Fruit-body specific protein a" evidence="1">
    <location>
        <begin position="22"/>
        <end position="471"/>
    </location>
</feature>
<dbReference type="EMBL" id="JAACJM010000004">
    <property type="protein sequence ID" value="KAF5373055.1"/>
    <property type="molecule type" value="Genomic_DNA"/>
</dbReference>
<reference evidence="2 3" key="1">
    <citation type="journal article" date="2020" name="ISME J.">
        <title>Uncovering the hidden diversity of litter-decomposition mechanisms in mushroom-forming fungi.</title>
        <authorList>
            <person name="Floudas D."/>
            <person name="Bentzer J."/>
            <person name="Ahren D."/>
            <person name="Johansson T."/>
            <person name="Persson P."/>
            <person name="Tunlid A."/>
        </authorList>
    </citation>
    <scope>NUCLEOTIDE SEQUENCE [LARGE SCALE GENOMIC DNA]</scope>
    <source>
        <strain evidence="2 3">CBS 291.85</strain>
    </source>
</reference>
<dbReference type="AlphaFoldDB" id="A0A8H5LWX4"/>
<name>A0A8H5LWX4_9AGAR</name>
<dbReference type="PANTHER" id="PTHR36578">
    <property type="entry name" value="CHROMOSOME 15, WHOLE GENOME SHOTGUN SEQUENCE"/>
    <property type="match status" value="1"/>
</dbReference>
<comment type="caution">
    <text evidence="2">The sequence shown here is derived from an EMBL/GenBank/DDBJ whole genome shotgun (WGS) entry which is preliminary data.</text>
</comment>
<dbReference type="OrthoDB" id="271448at2759"/>
<protein>
    <recommendedName>
        <fullName evidence="4">Fruit-body specific protein a</fullName>
    </recommendedName>
</protein>
<accession>A0A8H5LWX4</accession>
<keyword evidence="3" id="KW-1185">Reference proteome</keyword>
<proteinExistence type="predicted"/>
<evidence type="ECO:0000256" key="1">
    <source>
        <dbReference type="SAM" id="SignalP"/>
    </source>
</evidence>
<dbReference type="Gene3D" id="2.60.120.260">
    <property type="entry name" value="Galactose-binding domain-like"/>
    <property type="match status" value="1"/>
</dbReference>
<organism evidence="2 3">
    <name type="scientific">Tetrapyrgos nigripes</name>
    <dbReference type="NCBI Taxonomy" id="182062"/>
    <lineage>
        <taxon>Eukaryota</taxon>
        <taxon>Fungi</taxon>
        <taxon>Dikarya</taxon>
        <taxon>Basidiomycota</taxon>
        <taxon>Agaricomycotina</taxon>
        <taxon>Agaricomycetes</taxon>
        <taxon>Agaricomycetidae</taxon>
        <taxon>Agaricales</taxon>
        <taxon>Marasmiineae</taxon>
        <taxon>Marasmiaceae</taxon>
        <taxon>Tetrapyrgos</taxon>
    </lineage>
</organism>